<gene>
    <name evidence="3" type="ORF">ECRASSUSDP1_LOCUS13363</name>
</gene>
<dbReference type="InterPro" id="IPR057596">
    <property type="entry name" value="RDRP_core"/>
</dbReference>
<comment type="similarity">
    <text evidence="1">Belongs to the RdRP family.</text>
</comment>
<dbReference type="GO" id="GO:0030422">
    <property type="term" value="P:siRNA processing"/>
    <property type="evidence" value="ECO:0007669"/>
    <property type="project" value="TreeGrafter"/>
</dbReference>
<keyword evidence="1" id="KW-0548">Nucleotidyltransferase</keyword>
<protein>
    <recommendedName>
        <fullName evidence="1">RNA-dependent RNA polymerase</fullName>
        <ecNumber evidence="1">2.7.7.48</ecNumber>
    </recommendedName>
</protein>
<comment type="caution">
    <text evidence="3">The sequence shown here is derived from an EMBL/GenBank/DDBJ whole genome shotgun (WGS) entry which is preliminary data.</text>
</comment>
<evidence type="ECO:0000313" key="4">
    <source>
        <dbReference type="Proteomes" id="UP001295684"/>
    </source>
</evidence>
<keyword evidence="1" id="KW-0694">RNA-binding</keyword>
<reference evidence="3" key="1">
    <citation type="submission" date="2023-07" db="EMBL/GenBank/DDBJ databases">
        <authorList>
            <consortium name="AG Swart"/>
            <person name="Singh M."/>
            <person name="Singh A."/>
            <person name="Seah K."/>
            <person name="Emmerich C."/>
        </authorList>
    </citation>
    <scope>NUCLEOTIDE SEQUENCE</scope>
    <source>
        <strain evidence="3">DP1</strain>
    </source>
</reference>
<evidence type="ECO:0000256" key="1">
    <source>
        <dbReference type="RuleBase" id="RU363098"/>
    </source>
</evidence>
<dbReference type="GO" id="GO:0003723">
    <property type="term" value="F:RNA binding"/>
    <property type="evidence" value="ECO:0007669"/>
    <property type="project" value="UniProtKB-KW"/>
</dbReference>
<name>A0AAD1UM66_EUPCR</name>
<accession>A0AAD1UM66</accession>
<feature type="domain" description="RDRP core" evidence="2">
    <location>
        <begin position="335"/>
        <end position="925"/>
    </location>
</feature>
<dbReference type="GO" id="GO:0003968">
    <property type="term" value="F:RNA-directed RNA polymerase activity"/>
    <property type="evidence" value="ECO:0007669"/>
    <property type="project" value="UniProtKB-KW"/>
</dbReference>
<dbReference type="EMBL" id="CAMPGE010013298">
    <property type="protein sequence ID" value="CAI2372036.1"/>
    <property type="molecule type" value="Genomic_DNA"/>
</dbReference>
<organism evidence="3 4">
    <name type="scientific">Euplotes crassus</name>
    <dbReference type="NCBI Taxonomy" id="5936"/>
    <lineage>
        <taxon>Eukaryota</taxon>
        <taxon>Sar</taxon>
        <taxon>Alveolata</taxon>
        <taxon>Ciliophora</taxon>
        <taxon>Intramacronucleata</taxon>
        <taxon>Spirotrichea</taxon>
        <taxon>Hypotrichia</taxon>
        <taxon>Euplotida</taxon>
        <taxon>Euplotidae</taxon>
        <taxon>Moneuplotes</taxon>
    </lineage>
</organism>
<proteinExistence type="inferred from homology"/>
<evidence type="ECO:0000259" key="2">
    <source>
        <dbReference type="Pfam" id="PF05183"/>
    </source>
</evidence>
<evidence type="ECO:0000313" key="3">
    <source>
        <dbReference type="EMBL" id="CAI2372036.1"/>
    </source>
</evidence>
<sequence>MTDPNGQKKRSRLFIPLIRSCPIRKGARKSSYGKFIARYYKDEGEAKTLIHLEVEENQKVFESENNTVSTKTYYKFTPDSIKEISCDYRSKGFFDVHLRLKKLPERFSWYLKKRERQIIRINISKILSETWTESVLMSSIHANLCVRIRGYPPKRINPRFKKFLLKGNKISDKRTKFLLCELLQKEFKRRYNKKGPGFQRNRYDIEEEMMEDLHKNIAILERRLSKLPFVVSYSFMCLFSTKRIHFLNFSLQHYKDTIKWLKDTCDSSPCEWVYRALEYSMKKITSAARARQNNKKNLLEMIQQNFERAHTERGSNIIDLIVDPSKLVKIRIVSITPSRIELDFGTLSIPNRAIRDHFSNIDNFIRVRFLNENGQRGVYWGGSQNDWILFHIENIMLDGFCIGSKRFKFLHFSNSQVKSHSCWFMNEVPGELSYDTFIKSLGDFSGEKSIFKGIARRGQAFSSSVATQNLDINQEIIEDSDIERNGYTFSYGCGEIDKEFFEEKVLKQYFKHSMCSAIQIRMGGYKGVLLATNNLSDGVKIKTRKSMNKFDLPEGYDVANLEVIRLATYMSGYLNKQIILVMWSNGIDEEVFIKIQKSYISTLLSYYNLENLDKDSKYPVELYQSFCIIERKLSEMYINGEDFYQDPFIEPIIKRICLNRLRDVRKKFRILDKFSCNLIGVIDPYDCLEEGEVFFQFNERTKYRNEYEATNTKLVNGKVLVTRSPCVHPGDLRILTAVDEPKLYDMVNVIVFSAKGERPDQHKMGSGDLDGDIYWINWRLEFVYNFLEKKPYIDDPELLDQILEPKSMIVQPSRTNTSISREKCINAFLDYLRKDILGQIASLHLRVGDLERDNLEKQDCKILAKMHCIAVDSAKNDYQISIAEFMKLKLEYDFVSDFMFTDREPPHDKVVIPSPGILGILHREIKIDVNNEELHELEYKTKILKEYPLSQKFFEDDDICKHLAFLYLRVVVPYNSFVKNLLLENNIVSEGDLFNSTCEFSNLASSRDDSVQIHQSLSILFEKVKEEYKQIIKNYQLKNFITIGAGEVKQQDIAFFEIHPKLSFALKFLAYFNHSHYFQAKTAFNNPDFDYFWLLYCQETVEPVTPISYKDYKKIAKSTYNEEDELSLVLSQSQIFSSWWLLTS</sequence>
<comment type="catalytic activity">
    <reaction evidence="1">
        <text>RNA(n) + a ribonucleoside 5'-triphosphate = RNA(n+1) + diphosphate</text>
        <dbReference type="Rhea" id="RHEA:21248"/>
        <dbReference type="Rhea" id="RHEA-COMP:14527"/>
        <dbReference type="Rhea" id="RHEA-COMP:17342"/>
        <dbReference type="ChEBI" id="CHEBI:33019"/>
        <dbReference type="ChEBI" id="CHEBI:61557"/>
        <dbReference type="ChEBI" id="CHEBI:140395"/>
        <dbReference type="EC" id="2.7.7.48"/>
    </reaction>
</comment>
<dbReference type="PANTHER" id="PTHR23079">
    <property type="entry name" value="RNA-DEPENDENT RNA POLYMERASE"/>
    <property type="match status" value="1"/>
</dbReference>
<dbReference type="Proteomes" id="UP001295684">
    <property type="component" value="Unassembled WGS sequence"/>
</dbReference>
<dbReference type="InterPro" id="IPR007855">
    <property type="entry name" value="RDRP"/>
</dbReference>
<dbReference type="Pfam" id="PF05183">
    <property type="entry name" value="RdRP"/>
    <property type="match status" value="1"/>
</dbReference>
<keyword evidence="4" id="KW-1185">Reference proteome</keyword>
<dbReference type="AlphaFoldDB" id="A0AAD1UM66"/>
<dbReference type="PANTHER" id="PTHR23079:SF55">
    <property type="entry name" value="RNA-DIRECTED RNA POLYMERASE"/>
    <property type="match status" value="1"/>
</dbReference>
<dbReference type="EC" id="2.7.7.48" evidence="1"/>
<keyword evidence="1" id="KW-0696">RNA-directed RNA polymerase</keyword>
<keyword evidence="1" id="KW-0808">Transferase</keyword>
<dbReference type="GO" id="GO:0031380">
    <property type="term" value="C:nuclear RNA-directed RNA polymerase complex"/>
    <property type="evidence" value="ECO:0007669"/>
    <property type="project" value="TreeGrafter"/>
</dbReference>